<sequence length="255" mass="27335">MPKFSANLGFLWPDRPLLERIAAAGAAGFKAVELHWPYDTPAAEVKAACAKAGVKLLGINTSPGDAAKGERGLGAVAGREKEFQAFVDQSVAWAREAGATAIHCMAGNLPPAEAAKGAETFVKNLREASEKAPELTLLLEGLNPRDAPGYFYHTIARKAEIIEMTGKPNVKIMFDVYHVGVSEGDVLTKLRKFMPLIGHVQIAAVPSRAEPDEGEINYQVIYAELDALKYDGWVGAEYKPRGTTDAGLGWMKAAG</sequence>
<evidence type="ECO:0000259" key="4">
    <source>
        <dbReference type="Pfam" id="PF01261"/>
    </source>
</evidence>
<dbReference type="PIRSF" id="PIRSF006241">
    <property type="entry name" value="HyI"/>
    <property type="match status" value="1"/>
</dbReference>
<keyword evidence="6" id="KW-1185">Reference proteome</keyword>
<dbReference type="InterPro" id="IPR013022">
    <property type="entry name" value="Xyl_isomerase-like_TIM-brl"/>
</dbReference>
<feature type="domain" description="Xylose isomerase-like TIM barrel" evidence="4">
    <location>
        <begin position="22"/>
        <end position="253"/>
    </location>
</feature>
<dbReference type="PANTHER" id="PTHR43489:SF6">
    <property type="entry name" value="HYDROXYPYRUVATE ISOMERASE-RELATED"/>
    <property type="match status" value="1"/>
</dbReference>
<evidence type="ECO:0000313" key="6">
    <source>
        <dbReference type="Proteomes" id="UP000236884"/>
    </source>
</evidence>
<keyword evidence="5" id="KW-0670">Pyruvate</keyword>
<feature type="active site" description="Proton donor/acceptor" evidence="3">
    <location>
        <position position="237"/>
    </location>
</feature>
<dbReference type="AlphaFoldDB" id="A0A0S3PXM0"/>
<comment type="similarity">
    <text evidence="2">Belongs to the hyi family.</text>
</comment>
<organism evidence="5 6">
    <name type="scientific">Variibacter gotjawalensis</name>
    <dbReference type="NCBI Taxonomy" id="1333996"/>
    <lineage>
        <taxon>Bacteria</taxon>
        <taxon>Pseudomonadati</taxon>
        <taxon>Pseudomonadota</taxon>
        <taxon>Alphaproteobacteria</taxon>
        <taxon>Hyphomicrobiales</taxon>
        <taxon>Nitrobacteraceae</taxon>
        <taxon>Variibacter</taxon>
    </lineage>
</organism>
<dbReference type="PANTHER" id="PTHR43489">
    <property type="entry name" value="ISOMERASE"/>
    <property type="match status" value="1"/>
</dbReference>
<reference evidence="5 6" key="1">
    <citation type="submission" date="2015-08" db="EMBL/GenBank/DDBJ databases">
        <title>Investigation of the bacterial diversity of lava forest soil.</title>
        <authorList>
            <person name="Lee J.S."/>
        </authorList>
    </citation>
    <scope>NUCLEOTIDE SEQUENCE [LARGE SCALE GENOMIC DNA]</scope>
    <source>
        <strain evidence="5 6">GJW-30</strain>
    </source>
</reference>
<dbReference type="InterPro" id="IPR036237">
    <property type="entry name" value="Xyl_isomerase-like_sf"/>
</dbReference>
<dbReference type="GO" id="GO:0046487">
    <property type="term" value="P:glyoxylate metabolic process"/>
    <property type="evidence" value="ECO:0007669"/>
    <property type="project" value="TreeGrafter"/>
</dbReference>
<dbReference type="OrthoDB" id="9786584at2"/>
<dbReference type="InterPro" id="IPR026040">
    <property type="entry name" value="HyI-like"/>
</dbReference>
<evidence type="ECO:0000256" key="2">
    <source>
        <dbReference type="PIRNR" id="PIRNR006241"/>
    </source>
</evidence>
<dbReference type="FunFam" id="3.20.20.150:FF:000007">
    <property type="entry name" value="Hydroxypyruvate isomerase"/>
    <property type="match status" value="1"/>
</dbReference>
<dbReference type="EC" id="5.3.1.22" evidence="5"/>
<proteinExistence type="inferred from homology"/>
<feature type="active site" description="Proton donor/acceptor" evidence="3">
    <location>
        <position position="140"/>
    </location>
</feature>
<evidence type="ECO:0000256" key="3">
    <source>
        <dbReference type="PIRSR" id="PIRSR006241-50"/>
    </source>
</evidence>
<dbReference type="SUPFAM" id="SSF51658">
    <property type="entry name" value="Xylose isomerase-like"/>
    <property type="match status" value="1"/>
</dbReference>
<dbReference type="GO" id="GO:0008903">
    <property type="term" value="F:hydroxypyruvate isomerase activity"/>
    <property type="evidence" value="ECO:0007669"/>
    <property type="project" value="UniProtKB-EC"/>
</dbReference>
<gene>
    <name evidence="5" type="primary">ygbM</name>
    <name evidence="5" type="ORF">GJW-30_1_03230</name>
</gene>
<dbReference type="RefSeq" id="WP_096357120.1">
    <property type="nucleotide sequence ID" value="NZ_AP014946.1"/>
</dbReference>
<name>A0A0S3PXM0_9BRAD</name>
<dbReference type="InterPro" id="IPR050417">
    <property type="entry name" value="Sugar_Epim/Isomerase"/>
</dbReference>
<dbReference type="KEGG" id="vgo:GJW-30_1_03230"/>
<evidence type="ECO:0000256" key="1">
    <source>
        <dbReference type="ARBA" id="ARBA00023235"/>
    </source>
</evidence>
<protein>
    <submittedName>
        <fullName evidence="5">Putative hydroxypyruvate isomerase YgbM</fullName>
        <ecNumber evidence="5">5.3.1.22</ecNumber>
    </submittedName>
</protein>
<keyword evidence="1 2" id="KW-0413">Isomerase</keyword>
<accession>A0A0S3PXM0</accession>
<dbReference type="Proteomes" id="UP000236884">
    <property type="component" value="Chromosome"/>
</dbReference>
<dbReference type="EMBL" id="AP014946">
    <property type="protein sequence ID" value="BAT60681.1"/>
    <property type="molecule type" value="Genomic_DNA"/>
</dbReference>
<evidence type="ECO:0000313" key="5">
    <source>
        <dbReference type="EMBL" id="BAT60681.1"/>
    </source>
</evidence>
<dbReference type="Gene3D" id="3.20.20.150">
    <property type="entry name" value="Divalent-metal-dependent TIM barrel enzymes"/>
    <property type="match status" value="1"/>
</dbReference>
<dbReference type="Pfam" id="PF01261">
    <property type="entry name" value="AP_endonuc_2"/>
    <property type="match status" value="1"/>
</dbReference>